<proteinExistence type="predicted"/>
<evidence type="ECO:0000256" key="1">
    <source>
        <dbReference type="SAM" id="SignalP"/>
    </source>
</evidence>
<feature type="signal peptide" evidence="1">
    <location>
        <begin position="1"/>
        <end position="20"/>
    </location>
</feature>
<protein>
    <submittedName>
        <fullName evidence="2">Uncharacterized protein</fullName>
    </submittedName>
</protein>
<dbReference type="OrthoDB" id="653235at2"/>
<gene>
    <name evidence="2" type="ORF">FPE01S_01_16800</name>
</gene>
<comment type="caution">
    <text evidence="2">The sequence shown here is derived from an EMBL/GenBank/DDBJ whole genome shotgun (WGS) entry which is preliminary data.</text>
</comment>
<evidence type="ECO:0000313" key="2">
    <source>
        <dbReference type="EMBL" id="GAO42665.1"/>
    </source>
</evidence>
<reference evidence="2 3" key="1">
    <citation type="submission" date="2015-04" db="EMBL/GenBank/DDBJ databases">
        <title>Whole genome shotgun sequence of Flavihumibacter petaseus NBRC 106054.</title>
        <authorList>
            <person name="Miyazawa S."/>
            <person name="Hosoyama A."/>
            <person name="Hashimoto M."/>
            <person name="Noguchi M."/>
            <person name="Tsuchikane K."/>
            <person name="Ohji S."/>
            <person name="Yamazoe A."/>
            <person name="Ichikawa N."/>
            <person name="Kimura A."/>
            <person name="Fujita N."/>
        </authorList>
    </citation>
    <scope>NUCLEOTIDE SEQUENCE [LARGE SCALE GENOMIC DNA]</scope>
    <source>
        <strain evidence="2 3">NBRC 106054</strain>
    </source>
</reference>
<dbReference type="AlphaFoldDB" id="A0A0E9MZV9"/>
<keyword evidence="1" id="KW-0732">Signal</keyword>
<feature type="chain" id="PRO_5002430031" evidence="1">
    <location>
        <begin position="21"/>
        <end position="513"/>
    </location>
</feature>
<evidence type="ECO:0000313" key="3">
    <source>
        <dbReference type="Proteomes" id="UP000033121"/>
    </source>
</evidence>
<dbReference type="STRING" id="1220578.FPE01S_01_16800"/>
<dbReference type="PROSITE" id="PS51257">
    <property type="entry name" value="PROKAR_LIPOPROTEIN"/>
    <property type="match status" value="1"/>
</dbReference>
<sequence length="513" mass="57395">MKKYAFYVAGILLTFLLACNKDNDLPLPPGEPTDPSLQRTFRLVFDAIPDAGGVIHDLKAMITIRNVRNEVVVADKEVAIEHNGTYRTLPITLGKGEYRISALMIRQANLGVRFASPVAGSEKATQVAHPLSVSIVLSEKTEKLVAMDVLPVAATDQPQSFGYPEGSFGDRQQDPGAGERHIFIRPLIKIGDIVYDSVPVQLVLRSWDSQNEMTYQALYLPAGLQAVTLPANAVRYQLSVSKWNTYDEIMLEKRDVEEGAIYSIGGAAAAKKLKSAIESKIVSGVSTAVSKTDFVYDGDGNLKEKLFWLKRNDGTPYISNRDEFTVENGKLAGQKTYNEQNALISLRSFQYNTSGKVNRMFESKDGQTTTAIVSYIPLETQSGITQDYRAEIEYQHSAYGKPYYYSKTMRGGSVLEDVLRAVNGGVEEANFAYDFEINPYVHLGLPDFQLSNEPRHNMKVQRKHFYGAAWAEAVAYDFSYKYDGDGYPTEVIAKYWSYDTKQDLYSIRTVFKY</sequence>
<dbReference type="RefSeq" id="WP_046368307.1">
    <property type="nucleotide sequence ID" value="NZ_BBWV01000001.1"/>
</dbReference>
<organism evidence="2 3">
    <name type="scientific">Flavihumibacter petaseus NBRC 106054</name>
    <dbReference type="NCBI Taxonomy" id="1220578"/>
    <lineage>
        <taxon>Bacteria</taxon>
        <taxon>Pseudomonadati</taxon>
        <taxon>Bacteroidota</taxon>
        <taxon>Chitinophagia</taxon>
        <taxon>Chitinophagales</taxon>
        <taxon>Chitinophagaceae</taxon>
        <taxon>Flavihumibacter</taxon>
    </lineage>
</organism>
<dbReference type="Proteomes" id="UP000033121">
    <property type="component" value="Unassembled WGS sequence"/>
</dbReference>
<dbReference type="EMBL" id="BBWV01000001">
    <property type="protein sequence ID" value="GAO42665.1"/>
    <property type="molecule type" value="Genomic_DNA"/>
</dbReference>
<accession>A0A0E9MZV9</accession>
<name>A0A0E9MZV9_9BACT</name>
<keyword evidence="3" id="KW-1185">Reference proteome</keyword>